<dbReference type="EMBL" id="CAJHJT010000012">
    <property type="protein sequence ID" value="CAD6997721.1"/>
    <property type="molecule type" value="Genomic_DNA"/>
</dbReference>
<dbReference type="OrthoDB" id="7997049at2759"/>
<accession>A0A811UFZ8</accession>
<dbReference type="Proteomes" id="UP000606786">
    <property type="component" value="Unassembled WGS sequence"/>
</dbReference>
<comment type="caution">
    <text evidence="2">The sequence shown here is derived from an EMBL/GenBank/DDBJ whole genome shotgun (WGS) entry which is preliminary data.</text>
</comment>
<dbReference type="KEGG" id="ccat:101452741"/>
<dbReference type="AlphaFoldDB" id="A0A811UFZ8"/>
<organism evidence="2 3">
    <name type="scientific">Ceratitis capitata</name>
    <name type="common">Mediterranean fruit fly</name>
    <name type="synonym">Tephritis capitata</name>
    <dbReference type="NCBI Taxonomy" id="7213"/>
    <lineage>
        <taxon>Eukaryota</taxon>
        <taxon>Metazoa</taxon>
        <taxon>Ecdysozoa</taxon>
        <taxon>Arthropoda</taxon>
        <taxon>Hexapoda</taxon>
        <taxon>Insecta</taxon>
        <taxon>Pterygota</taxon>
        <taxon>Neoptera</taxon>
        <taxon>Endopterygota</taxon>
        <taxon>Diptera</taxon>
        <taxon>Brachycera</taxon>
        <taxon>Muscomorpha</taxon>
        <taxon>Tephritoidea</taxon>
        <taxon>Tephritidae</taxon>
        <taxon>Ceratitis</taxon>
        <taxon>Ceratitis</taxon>
    </lineage>
</organism>
<protein>
    <submittedName>
        <fullName evidence="2">(Mediterranean fruit fly) hypothetical protein</fullName>
    </submittedName>
</protein>
<keyword evidence="1" id="KW-0732">Signal</keyword>
<sequence>MYKYWNILFLTACLTLQLVASLPPKTPKTLSDKLESHEDAGEEKVKGQINLLRAQLSCNALNLLTNQSRSILRLSKPFLKSLVNELNSLPVKSAEMEKYQQRLAEALKGIEKINLDAEPPQLVDIFSSVDEVTTIIKDYANMPQNEEHSKLEKLLEKIGSKILVNKLNETLEYTLKEFKKIFEHYEVSLSDEKGKGIDDQLTNWLERFKEEDDTEKKIEQLFEIFKNF</sequence>
<feature type="signal peptide" evidence="1">
    <location>
        <begin position="1"/>
        <end position="21"/>
    </location>
</feature>
<feature type="chain" id="PRO_5033021177" evidence="1">
    <location>
        <begin position="22"/>
        <end position="228"/>
    </location>
</feature>
<evidence type="ECO:0000313" key="3">
    <source>
        <dbReference type="Proteomes" id="UP000606786"/>
    </source>
</evidence>
<gene>
    <name evidence="2" type="ORF">CCAP1982_LOCUS6353</name>
</gene>
<evidence type="ECO:0000256" key="1">
    <source>
        <dbReference type="SAM" id="SignalP"/>
    </source>
</evidence>
<keyword evidence="3" id="KW-1185">Reference proteome</keyword>
<name>A0A811UFZ8_CERCA</name>
<reference evidence="2" key="1">
    <citation type="submission" date="2020-11" db="EMBL/GenBank/DDBJ databases">
        <authorList>
            <person name="Whitehead M."/>
        </authorList>
    </citation>
    <scope>NUCLEOTIDE SEQUENCE</scope>
    <source>
        <strain evidence="2">EGII</strain>
    </source>
</reference>
<proteinExistence type="predicted"/>
<evidence type="ECO:0000313" key="2">
    <source>
        <dbReference type="EMBL" id="CAD6997721.1"/>
    </source>
</evidence>